<organism evidence="2 3">
    <name type="scientific">Glomus cerebriforme</name>
    <dbReference type="NCBI Taxonomy" id="658196"/>
    <lineage>
        <taxon>Eukaryota</taxon>
        <taxon>Fungi</taxon>
        <taxon>Fungi incertae sedis</taxon>
        <taxon>Mucoromycota</taxon>
        <taxon>Glomeromycotina</taxon>
        <taxon>Glomeromycetes</taxon>
        <taxon>Glomerales</taxon>
        <taxon>Glomeraceae</taxon>
        <taxon>Glomus</taxon>
    </lineage>
</organism>
<feature type="region of interest" description="Disordered" evidence="1">
    <location>
        <begin position="127"/>
        <end position="170"/>
    </location>
</feature>
<dbReference type="EMBL" id="QKYT01000048">
    <property type="protein sequence ID" value="RIA96198.1"/>
    <property type="molecule type" value="Genomic_DNA"/>
</dbReference>
<reference evidence="2 3" key="1">
    <citation type="submission" date="2018-06" db="EMBL/GenBank/DDBJ databases">
        <title>Comparative genomics reveals the genomic features of Rhizophagus irregularis, R. cerebriforme, R. diaphanum and Gigaspora rosea, and their symbiotic lifestyle signature.</title>
        <authorList>
            <person name="Morin E."/>
            <person name="San Clemente H."/>
            <person name="Chen E.C.H."/>
            <person name="De La Providencia I."/>
            <person name="Hainaut M."/>
            <person name="Kuo A."/>
            <person name="Kohler A."/>
            <person name="Murat C."/>
            <person name="Tang N."/>
            <person name="Roy S."/>
            <person name="Loubradou J."/>
            <person name="Henrissat B."/>
            <person name="Grigoriev I.V."/>
            <person name="Corradi N."/>
            <person name="Roux C."/>
            <person name="Martin F.M."/>
        </authorList>
    </citation>
    <scope>NUCLEOTIDE SEQUENCE [LARGE SCALE GENOMIC DNA]</scope>
    <source>
        <strain evidence="2 3">DAOM 227022</strain>
    </source>
</reference>
<dbReference type="Proteomes" id="UP000265703">
    <property type="component" value="Unassembled WGS sequence"/>
</dbReference>
<dbReference type="AlphaFoldDB" id="A0A397TDG1"/>
<keyword evidence="3" id="KW-1185">Reference proteome</keyword>
<gene>
    <name evidence="2" type="ORF">C1645_733402</name>
</gene>
<evidence type="ECO:0000313" key="3">
    <source>
        <dbReference type="Proteomes" id="UP000265703"/>
    </source>
</evidence>
<proteinExistence type="predicted"/>
<protein>
    <submittedName>
        <fullName evidence="2">Uncharacterized protein</fullName>
    </submittedName>
</protein>
<dbReference type="InterPro" id="IPR036910">
    <property type="entry name" value="HMG_box_dom_sf"/>
</dbReference>
<evidence type="ECO:0000256" key="1">
    <source>
        <dbReference type="SAM" id="MobiDB-lite"/>
    </source>
</evidence>
<accession>A0A397TDG1</accession>
<evidence type="ECO:0000313" key="2">
    <source>
        <dbReference type="EMBL" id="RIA96198.1"/>
    </source>
</evidence>
<dbReference type="Gene3D" id="1.10.30.10">
    <property type="entry name" value="High mobility group box domain"/>
    <property type="match status" value="1"/>
</dbReference>
<name>A0A397TDG1_9GLOM</name>
<comment type="caution">
    <text evidence="2">The sequence shown here is derived from an EMBL/GenBank/DDBJ whole genome shotgun (WGS) entry which is preliminary data.</text>
</comment>
<dbReference type="OrthoDB" id="2358912at2759"/>
<dbReference type="SUPFAM" id="SSF47095">
    <property type="entry name" value="HMG-box"/>
    <property type="match status" value="1"/>
</dbReference>
<sequence length="295" mass="33968">MAKVFSQQNNQNYWPYFIKEYYYNGQHFYIVIYYLSYEEGSKVLSEFFLPTVDMVLETCNIGAKRPPNSFIIFRTFLSKYIKYIPSSNVGKISQIATSIWKAASPNLKGAFKRLELNVSSTLRNSRPTSFIMHNDDNNNRSRRRRKKLSNSLNSSPYKKPSSDRQKYPDVPLNFNIITPNDFNEVVNDNEPPQPSTLTDNLIQHEHDKVVERIVNDESSQVPERHLLEFTNSNCRPPGFTYNSPTDSLVSPSPSGMESLLNEANKIPLFGYLTETDIANLNNLQFINGYNGFMLL</sequence>